<dbReference type="PANTHER" id="PTHR43394:SF1">
    <property type="entry name" value="ATP-BINDING CASSETTE SUB-FAMILY B MEMBER 10, MITOCHONDRIAL"/>
    <property type="match status" value="1"/>
</dbReference>
<dbReference type="Gene3D" id="3.40.1190.20">
    <property type="match status" value="1"/>
</dbReference>
<dbReference type="eggNOG" id="COG1132">
    <property type="taxonomic scope" value="Bacteria"/>
</dbReference>
<dbReference type="eggNOG" id="COG0524">
    <property type="taxonomic scope" value="Bacteria"/>
</dbReference>
<proteinExistence type="predicted"/>
<name>Q49V83_STAS1</name>
<sequence>MTVYGFGEVLLRYTPPNYEQLKDANTLGVNVGGAELNALVTLAQFGHATEMLTALPNHALGQLALQKMYQSRVGTQLIQHVDGRMGTYYMEESFGFRSGKVIYDREHSTFILDEATSALDIETENKIQKAFKKLSEHRTSLIIAHRLSTIKDVDRIIFIKDGQILEEGSHDVLMQHDGQYKQLYLSQFSDVETF</sequence>
<accession>Q49V83</accession>
<dbReference type="SUPFAM" id="SSF52540">
    <property type="entry name" value="P-loop containing nucleoside triphosphate hydrolases"/>
    <property type="match status" value="1"/>
</dbReference>
<dbReference type="GeneID" id="94363077"/>
<organism evidence="2 3">
    <name type="scientific">Staphylococcus saprophyticus subsp. saprophyticus (strain ATCC 15305 / DSM 20229 / NCIMB 8711 / NCTC 7292 / S-41)</name>
    <dbReference type="NCBI Taxonomy" id="342451"/>
    <lineage>
        <taxon>Bacteria</taxon>
        <taxon>Bacillati</taxon>
        <taxon>Bacillota</taxon>
        <taxon>Bacilli</taxon>
        <taxon>Bacillales</taxon>
        <taxon>Staphylococcaceae</taxon>
        <taxon>Staphylococcus</taxon>
    </lineage>
</organism>
<dbReference type="PANTHER" id="PTHR43394">
    <property type="entry name" value="ATP-DEPENDENT PERMEASE MDL1, MITOCHONDRIAL"/>
    <property type="match status" value="1"/>
</dbReference>
<dbReference type="HOGENOM" id="CLU_1401715_0_0_9"/>
<dbReference type="GO" id="GO:0015421">
    <property type="term" value="F:ABC-type oligopeptide transporter activity"/>
    <property type="evidence" value="ECO:0007669"/>
    <property type="project" value="TreeGrafter"/>
</dbReference>
<dbReference type="Proteomes" id="UP000006371">
    <property type="component" value="Chromosome"/>
</dbReference>
<dbReference type="InterPro" id="IPR027417">
    <property type="entry name" value="P-loop_NTPase"/>
</dbReference>
<gene>
    <name evidence="2" type="ordered locus">SSP2182</name>
</gene>
<evidence type="ECO:0000313" key="2">
    <source>
        <dbReference type="EMBL" id="BAE19327.1"/>
    </source>
</evidence>
<dbReference type="RefSeq" id="WP_011303813.1">
    <property type="nucleotide sequence ID" value="NC_007350.1"/>
</dbReference>
<dbReference type="InterPro" id="IPR011611">
    <property type="entry name" value="PfkB_dom"/>
</dbReference>
<protein>
    <recommendedName>
        <fullName evidence="1">Carbohydrate kinase PfkB domain-containing protein</fullName>
    </recommendedName>
</protein>
<reference evidence="2 3" key="1">
    <citation type="journal article" date="2005" name="Proc. Natl. Acad. Sci. U.S.A.">
        <title>Whole genome sequence of Staphylococcus saprophyticus reveals the pathogenesis of uncomplicated urinary tract infection.</title>
        <authorList>
            <person name="Kuroda M."/>
            <person name="Yamashita A."/>
            <person name="Hirakawa H."/>
            <person name="Kumano M."/>
            <person name="Morikawa K."/>
            <person name="Higashide M."/>
            <person name="Maruyama A."/>
            <person name="Inose Y."/>
            <person name="Matoba K."/>
            <person name="Toh H."/>
            <person name="Kuhara S."/>
            <person name="Hattori M."/>
            <person name="Ohta T."/>
        </authorList>
    </citation>
    <scope>NUCLEOTIDE SEQUENCE [LARGE SCALE GENOMIC DNA]</scope>
    <source>
        <strain evidence="3">ATCC 15305 / DSM 20229 / NCIMB 8711 / NCTC 7292 / S-41</strain>
    </source>
</reference>
<feature type="domain" description="Carbohydrate kinase PfkB" evidence="1">
    <location>
        <begin position="7"/>
        <end position="95"/>
    </location>
</feature>
<evidence type="ECO:0000313" key="3">
    <source>
        <dbReference type="Proteomes" id="UP000006371"/>
    </source>
</evidence>
<dbReference type="EMBL" id="AP008934">
    <property type="protein sequence ID" value="BAE19327.1"/>
    <property type="molecule type" value="Genomic_DNA"/>
</dbReference>
<dbReference type="PATRIC" id="fig|342451.11.peg.2173"/>
<dbReference type="InterPro" id="IPR039421">
    <property type="entry name" value="Type_1_exporter"/>
</dbReference>
<dbReference type="Pfam" id="PF00294">
    <property type="entry name" value="PfkB"/>
    <property type="match status" value="1"/>
</dbReference>
<evidence type="ECO:0000259" key="1">
    <source>
        <dbReference type="Pfam" id="PF00294"/>
    </source>
</evidence>
<dbReference type="SUPFAM" id="SSF53613">
    <property type="entry name" value="Ribokinase-like"/>
    <property type="match status" value="1"/>
</dbReference>
<dbReference type="AlphaFoldDB" id="Q49V83"/>
<dbReference type="KEGG" id="ssp:SSP2182"/>
<dbReference type="InterPro" id="IPR029056">
    <property type="entry name" value="Ribokinase-like"/>
</dbReference>
<keyword evidence="3" id="KW-1185">Reference proteome</keyword>